<sequence length="225" mass="25518">MSKQLLRKSLRKLLDLVPNDEVARQSKVVTETLEQLVLQKSKDLGRPLSIGCYMGMDYQAEVQTLDLLKWMFGCTDTISRVFLPRCTTTGNTGQVSLRSNRPDHPHLVFLQVPSWSDVTAMKPEGKYKLREPPMPHITQSKLLMPPQMDLMVVPGVGFAPDTGARIGWGAGYYDDFFQRYLLQHDHLPYLVGICLKEQITQKIQCEPHDQQMDCLVVGDGSTVHF</sequence>
<dbReference type="GO" id="GO:0035999">
    <property type="term" value="P:tetrahydrofolate interconversion"/>
    <property type="evidence" value="ECO:0007669"/>
    <property type="project" value="TreeGrafter"/>
</dbReference>
<dbReference type="Proteomes" id="UP000196158">
    <property type="component" value="Unassembled WGS sequence"/>
</dbReference>
<evidence type="ECO:0000256" key="5">
    <source>
        <dbReference type="ARBA" id="ARBA00038966"/>
    </source>
</evidence>
<evidence type="ECO:0000256" key="6">
    <source>
        <dbReference type="PIRSR" id="PIRSR006806-1"/>
    </source>
</evidence>
<dbReference type="STRING" id="1789683.A0A1X7RAX1"/>
<dbReference type="OrthoDB" id="2015992at2759"/>
<keyword evidence="8" id="KW-1185">Reference proteome</keyword>
<dbReference type="GO" id="GO:0030272">
    <property type="term" value="F:5-formyltetrahydrofolate cyclo-ligase activity"/>
    <property type="evidence" value="ECO:0007669"/>
    <property type="project" value="UniProtKB-EC"/>
</dbReference>
<dbReference type="PIRSF" id="PIRSF006806">
    <property type="entry name" value="FTHF_cligase"/>
    <property type="match status" value="1"/>
</dbReference>
<dbReference type="InterPro" id="IPR037171">
    <property type="entry name" value="NagB/RpiA_transferase-like"/>
</dbReference>
<protein>
    <recommendedName>
        <fullName evidence="5">5-formyltetrahydrofolate cyclo-ligase</fullName>
        <ecNumber evidence="5">6.3.3.2</ecNumber>
    </recommendedName>
</protein>
<reference evidence="7 8" key="1">
    <citation type="submission" date="2017-04" db="EMBL/GenBank/DDBJ databases">
        <authorList>
            <person name="Afonso C.L."/>
            <person name="Miller P.J."/>
            <person name="Scott M.A."/>
            <person name="Spackman E."/>
            <person name="Goraichik I."/>
            <person name="Dimitrov K.M."/>
            <person name="Suarez D.L."/>
            <person name="Swayne D.E."/>
        </authorList>
    </citation>
    <scope>NUCLEOTIDE SEQUENCE [LARGE SCALE GENOMIC DNA]</scope>
</reference>
<dbReference type="Gene3D" id="3.40.50.10420">
    <property type="entry name" value="NagB/RpiA/CoA transferase-like"/>
    <property type="match status" value="1"/>
</dbReference>
<dbReference type="SUPFAM" id="SSF100950">
    <property type="entry name" value="NagB/RpiA/CoA transferase-like"/>
    <property type="match status" value="1"/>
</dbReference>
<evidence type="ECO:0000256" key="4">
    <source>
        <dbReference type="ARBA" id="ARBA00036539"/>
    </source>
</evidence>
<evidence type="ECO:0000256" key="2">
    <source>
        <dbReference type="ARBA" id="ARBA00022741"/>
    </source>
</evidence>
<comment type="similarity">
    <text evidence="1">Belongs to the 5-formyltetrahydrofolate cyclo-ligase family.</text>
</comment>
<dbReference type="GO" id="GO:0005524">
    <property type="term" value="F:ATP binding"/>
    <property type="evidence" value="ECO:0007669"/>
    <property type="project" value="UniProtKB-KW"/>
</dbReference>
<dbReference type="EC" id="6.3.3.2" evidence="5"/>
<keyword evidence="3 6" id="KW-0067">ATP-binding</keyword>
<dbReference type="AlphaFoldDB" id="A0A1X7RAX1"/>
<dbReference type="InterPro" id="IPR002698">
    <property type="entry name" value="FTHF_cligase"/>
</dbReference>
<dbReference type="PANTHER" id="PTHR23407:SF1">
    <property type="entry name" value="5-FORMYLTETRAHYDROFOLATE CYCLO-LIGASE"/>
    <property type="match status" value="1"/>
</dbReference>
<gene>
    <name evidence="7" type="ORF">KASA_0E00165G</name>
</gene>
<organism evidence="7 8">
    <name type="scientific">Maudiozyma saulgeensis</name>
    <dbReference type="NCBI Taxonomy" id="1789683"/>
    <lineage>
        <taxon>Eukaryota</taxon>
        <taxon>Fungi</taxon>
        <taxon>Dikarya</taxon>
        <taxon>Ascomycota</taxon>
        <taxon>Saccharomycotina</taxon>
        <taxon>Saccharomycetes</taxon>
        <taxon>Saccharomycetales</taxon>
        <taxon>Saccharomycetaceae</taxon>
        <taxon>Maudiozyma</taxon>
    </lineage>
</organism>
<dbReference type="GO" id="GO:0005739">
    <property type="term" value="C:mitochondrion"/>
    <property type="evidence" value="ECO:0007669"/>
    <property type="project" value="TreeGrafter"/>
</dbReference>
<accession>A0A1X7RAX1</accession>
<dbReference type="GO" id="GO:0009396">
    <property type="term" value="P:folic acid-containing compound biosynthetic process"/>
    <property type="evidence" value="ECO:0007669"/>
    <property type="project" value="TreeGrafter"/>
</dbReference>
<evidence type="ECO:0000313" key="7">
    <source>
        <dbReference type="EMBL" id="SMN22775.1"/>
    </source>
</evidence>
<evidence type="ECO:0000313" key="8">
    <source>
        <dbReference type="Proteomes" id="UP000196158"/>
    </source>
</evidence>
<dbReference type="EMBL" id="FXLY01000014">
    <property type="protein sequence ID" value="SMN22775.1"/>
    <property type="molecule type" value="Genomic_DNA"/>
</dbReference>
<feature type="binding site" evidence="6">
    <location>
        <begin position="165"/>
        <end position="173"/>
    </location>
    <ligand>
        <name>ATP</name>
        <dbReference type="ChEBI" id="CHEBI:30616"/>
    </ligand>
</feature>
<evidence type="ECO:0000256" key="3">
    <source>
        <dbReference type="ARBA" id="ARBA00022840"/>
    </source>
</evidence>
<keyword evidence="2 6" id="KW-0547">Nucleotide-binding</keyword>
<feature type="binding site" evidence="6">
    <location>
        <position position="54"/>
    </location>
    <ligand>
        <name>substrate</name>
    </ligand>
</feature>
<feature type="binding site" evidence="6">
    <location>
        <begin position="3"/>
        <end position="7"/>
    </location>
    <ligand>
        <name>ATP</name>
        <dbReference type="ChEBI" id="CHEBI:30616"/>
    </ligand>
</feature>
<dbReference type="Pfam" id="PF01812">
    <property type="entry name" value="5-FTHF_cyc-lig"/>
    <property type="match status" value="1"/>
</dbReference>
<dbReference type="InterPro" id="IPR024185">
    <property type="entry name" value="FTHF_cligase-like_sf"/>
</dbReference>
<dbReference type="PANTHER" id="PTHR23407">
    <property type="entry name" value="ATPASE INHIBITOR/5-FORMYLTETRAHYDROFOLATE CYCLO-LIGASE"/>
    <property type="match status" value="1"/>
</dbReference>
<comment type="catalytic activity">
    <reaction evidence="4">
        <text>(6S)-5-formyl-5,6,7,8-tetrahydrofolate + ATP = (6R)-5,10-methenyltetrahydrofolate + ADP + phosphate</text>
        <dbReference type="Rhea" id="RHEA:10488"/>
        <dbReference type="ChEBI" id="CHEBI:30616"/>
        <dbReference type="ChEBI" id="CHEBI:43474"/>
        <dbReference type="ChEBI" id="CHEBI:57455"/>
        <dbReference type="ChEBI" id="CHEBI:57457"/>
        <dbReference type="ChEBI" id="CHEBI:456216"/>
        <dbReference type="EC" id="6.3.3.2"/>
    </reaction>
</comment>
<name>A0A1X7RAX1_9SACH</name>
<evidence type="ECO:0000256" key="1">
    <source>
        <dbReference type="ARBA" id="ARBA00010638"/>
    </source>
</evidence>
<feature type="binding site" evidence="6">
    <location>
        <position position="61"/>
    </location>
    <ligand>
        <name>substrate</name>
    </ligand>
</feature>
<proteinExistence type="inferred from homology"/>